<organism evidence="3 4">
    <name type="scientific">Marivirga lumbricoides</name>
    <dbReference type="NCBI Taxonomy" id="1046115"/>
    <lineage>
        <taxon>Bacteria</taxon>
        <taxon>Pseudomonadati</taxon>
        <taxon>Bacteroidota</taxon>
        <taxon>Cytophagia</taxon>
        <taxon>Cytophagales</taxon>
        <taxon>Marivirgaceae</taxon>
        <taxon>Marivirga</taxon>
    </lineage>
</organism>
<evidence type="ECO:0000313" key="3">
    <source>
        <dbReference type="EMBL" id="PTB98009.1"/>
    </source>
</evidence>
<keyword evidence="2" id="KW-0472">Membrane</keyword>
<name>A0A2T4DW20_9BACT</name>
<feature type="transmembrane region" description="Helical" evidence="2">
    <location>
        <begin position="407"/>
        <end position="426"/>
    </location>
</feature>
<reference evidence="3 4" key="1">
    <citation type="submission" date="2018-03" db="EMBL/GenBank/DDBJ databases">
        <title>Cross-interface Injection: A General Nanoliter Liquid Handling Method Applied to Single Cells Genome Amplification Automated Nanoliter Liquid Handling Applied to Single Cell Multiple Displacement Amplification.</title>
        <authorList>
            <person name="Yun J."/>
            <person name="Xu P."/>
            <person name="Xu J."/>
            <person name="Dai X."/>
            <person name="Wang Y."/>
            <person name="Zheng X."/>
            <person name="Cao C."/>
            <person name="Yi Q."/>
            <person name="Zhu Y."/>
            <person name="Wang L."/>
            <person name="Dong Z."/>
            <person name="Huang Y."/>
            <person name="Huang L."/>
            <person name="Du W."/>
        </authorList>
    </citation>
    <scope>NUCLEOTIDE SEQUENCE [LARGE SCALE GENOMIC DNA]</scope>
    <source>
        <strain evidence="3 4">Z-D1-2</strain>
    </source>
</reference>
<dbReference type="AlphaFoldDB" id="A0A2T4DW20"/>
<feature type="region of interest" description="Disordered" evidence="1">
    <location>
        <begin position="436"/>
        <end position="475"/>
    </location>
</feature>
<feature type="compositionally biased region" description="Basic residues" evidence="1">
    <location>
        <begin position="449"/>
        <end position="467"/>
    </location>
</feature>
<accession>A0A2T4DW20</accession>
<gene>
    <name evidence="3" type="ORF">C9994_00180</name>
</gene>
<keyword evidence="2" id="KW-0812">Transmembrane</keyword>
<protein>
    <submittedName>
        <fullName evidence="3">Uncharacterized protein</fullName>
    </submittedName>
</protein>
<comment type="caution">
    <text evidence="3">The sequence shown here is derived from an EMBL/GenBank/DDBJ whole genome shotgun (WGS) entry which is preliminary data.</text>
</comment>
<keyword evidence="2" id="KW-1133">Transmembrane helix</keyword>
<evidence type="ECO:0000313" key="4">
    <source>
        <dbReference type="Proteomes" id="UP000240608"/>
    </source>
</evidence>
<dbReference type="EMBL" id="PYVU01000001">
    <property type="protein sequence ID" value="PTB98009.1"/>
    <property type="molecule type" value="Genomic_DNA"/>
</dbReference>
<proteinExistence type="predicted"/>
<sequence length="475" mass="50338">MELHRLDGITASGLDNLDIQDIDFETMEEGGISGHQLEALEALGYVKEPEIAYEILDEAGNIVMYADAEENLYVMDGLGELGFLKKIGKGLKKATSFVGKKIIKPVSTGVKNAAKFTGSKILKPVVSTINRYINPATILLRNGFLLAMKTNLMKVAERLRYGYLSDSEARKRGMNMSGFAKLKQAISKADKIYELAGGKKENLKKAILTGKGNNDKAVPLSGIGLGSPLDFAEEYADPFERMVVELDADEIESMLQGSLEMEGLGVVVTGTAIAAASGAVASISALLSKITGVFDKGKAQVNQIKESISQTVNNLKPTLPAQPSSSTASAVAPVVRQLPQSSNSLAPFKSAPSLPATTAAGSKPVISNTAAKSPSFNNQAMIAQSATQPMIVASTEKTPGFIQKNKTVLIVGAGLILASGGVYYVVKQSKKKKGVAKPLNGIGRDIKGRFKSKKNTKPAKRKAKAPKKLVPTALL</sequence>
<dbReference type="Proteomes" id="UP000240608">
    <property type="component" value="Unassembled WGS sequence"/>
</dbReference>
<evidence type="ECO:0000256" key="1">
    <source>
        <dbReference type="SAM" id="MobiDB-lite"/>
    </source>
</evidence>
<evidence type="ECO:0000256" key="2">
    <source>
        <dbReference type="SAM" id="Phobius"/>
    </source>
</evidence>